<dbReference type="EMBL" id="CP009225">
    <property type="protein sequence ID" value="AKC64299.1"/>
    <property type="molecule type" value="Genomic_DNA"/>
</dbReference>
<dbReference type="Proteomes" id="UP000033052">
    <property type="component" value="Chromosome"/>
</dbReference>
<evidence type="ECO:0000313" key="9">
    <source>
        <dbReference type="EMBL" id="AKC64299.1"/>
    </source>
</evidence>
<evidence type="ECO:0000256" key="2">
    <source>
        <dbReference type="ARBA" id="ARBA00022694"/>
    </source>
</evidence>
<comment type="catalytic activity">
    <reaction evidence="4 7">
        <text>uridine(38/39/40) in tRNA = pseudouridine(38/39/40) in tRNA</text>
        <dbReference type="Rhea" id="RHEA:22376"/>
        <dbReference type="Rhea" id="RHEA-COMP:10085"/>
        <dbReference type="Rhea" id="RHEA-COMP:10087"/>
        <dbReference type="ChEBI" id="CHEBI:65314"/>
        <dbReference type="ChEBI" id="CHEBI:65315"/>
        <dbReference type="EC" id="5.4.99.12"/>
    </reaction>
</comment>
<dbReference type="Pfam" id="PF01416">
    <property type="entry name" value="PseudoU_synth_1"/>
    <property type="match status" value="2"/>
</dbReference>
<dbReference type="PANTHER" id="PTHR11142">
    <property type="entry name" value="PSEUDOURIDYLATE SYNTHASE"/>
    <property type="match status" value="1"/>
</dbReference>
<keyword evidence="2 4" id="KW-0819">tRNA processing</keyword>
<comment type="subunit">
    <text evidence="4">Homodimer.</text>
</comment>
<keyword evidence="3 4" id="KW-0413">Isomerase</keyword>
<dbReference type="InterPro" id="IPR020095">
    <property type="entry name" value="PsdUridine_synth_TruA_C"/>
</dbReference>
<gene>
    <name evidence="4 9" type="primary">truA</name>
    <name evidence="9" type="ORF">CLSPO_c36090</name>
</gene>
<dbReference type="GO" id="GO:0031119">
    <property type="term" value="P:tRNA pseudouridine synthesis"/>
    <property type="evidence" value="ECO:0007669"/>
    <property type="project" value="UniProtKB-UniRule"/>
</dbReference>
<dbReference type="InterPro" id="IPR020103">
    <property type="entry name" value="PsdUridine_synth_cat_dom_sf"/>
</dbReference>
<evidence type="ECO:0000256" key="3">
    <source>
        <dbReference type="ARBA" id="ARBA00023235"/>
    </source>
</evidence>
<comment type="function">
    <text evidence="4">Formation of pseudouridine at positions 38, 39 and 40 in the anticodon stem and loop of transfer RNAs.</text>
</comment>
<sequence>MDLVKNIKLKLEYDGTNYCGWQKQKNEKFITLQGTLEKVISNITKEKVEITGASRTDSGVHAKGYICNFFTNSRIPPENLQKVINNNLPPDIVVLSSEEVSSEFHSRFCSKGKTYEYTILNKSEPIAIGRNYVFHFKHKLNIDKMRIASKYFIGTYDFSAFQTKGSSVKTSVRTISKFEINKSDDFIKFIITGNGFLYNMVRIIVGTLIEIGLNKREPEYIEYVIKSKDRRKAGKCVPSSGLCLKEVFY</sequence>
<feature type="active site" description="Nucleophile" evidence="4 5">
    <location>
        <position position="57"/>
    </location>
</feature>
<comment type="similarity">
    <text evidence="1 4 7">Belongs to the tRNA pseudouridine synthase TruA family.</text>
</comment>
<comment type="caution">
    <text evidence="4">Lacks conserved residue(s) required for the propagation of feature annotation.</text>
</comment>
<evidence type="ECO:0000313" key="10">
    <source>
        <dbReference type="Proteomes" id="UP000033052"/>
    </source>
</evidence>
<dbReference type="EC" id="5.4.99.12" evidence="4"/>
<reference evidence="9 10" key="1">
    <citation type="journal article" date="2015" name="PLoS ONE">
        <title>A universal mariner transposon system for forward genetic studies in the genus clostridium.</title>
        <authorList>
            <person name="Zhang Y."/>
            <person name="Grosse-Honebrink A."/>
            <person name="Minton N.P."/>
        </authorList>
    </citation>
    <scope>NUCLEOTIDE SEQUENCE [LARGE SCALE GENOMIC DNA]</scope>
    <source>
        <strain evidence="9 10">NCIMB 10696</strain>
    </source>
</reference>
<feature type="binding site" evidence="4 6">
    <location>
        <position position="115"/>
    </location>
    <ligand>
        <name>substrate</name>
    </ligand>
</feature>
<dbReference type="GO" id="GO:0003723">
    <property type="term" value="F:RNA binding"/>
    <property type="evidence" value="ECO:0007669"/>
    <property type="project" value="InterPro"/>
</dbReference>
<evidence type="ECO:0000256" key="4">
    <source>
        <dbReference type="HAMAP-Rule" id="MF_00171"/>
    </source>
</evidence>
<feature type="domain" description="Pseudouridine synthase I TruA alpha/beta" evidence="8">
    <location>
        <begin position="12"/>
        <end position="108"/>
    </location>
</feature>
<dbReference type="PANTHER" id="PTHR11142:SF0">
    <property type="entry name" value="TRNA PSEUDOURIDINE SYNTHASE-LIKE 1"/>
    <property type="match status" value="1"/>
</dbReference>
<name>A0A7U4LPH0_CLOSG</name>
<feature type="domain" description="Pseudouridine synthase I TruA alpha/beta" evidence="8">
    <location>
        <begin position="148"/>
        <end position="249"/>
    </location>
</feature>
<dbReference type="InterPro" id="IPR020094">
    <property type="entry name" value="TruA/RsuA/RluB/E/F_N"/>
</dbReference>
<dbReference type="InterPro" id="IPR001406">
    <property type="entry name" value="PsdUridine_synth_TruA"/>
</dbReference>
<dbReference type="GO" id="GO:0160147">
    <property type="term" value="F:tRNA pseudouridine(38-40) synthase activity"/>
    <property type="evidence" value="ECO:0007669"/>
    <property type="project" value="UniProtKB-EC"/>
</dbReference>
<dbReference type="Gene3D" id="3.30.70.580">
    <property type="entry name" value="Pseudouridine synthase I, catalytic domain, N-terminal subdomain"/>
    <property type="match status" value="1"/>
</dbReference>
<evidence type="ECO:0000256" key="7">
    <source>
        <dbReference type="RuleBase" id="RU003792"/>
    </source>
</evidence>
<protein>
    <recommendedName>
        <fullName evidence="4">tRNA pseudouridine synthase A</fullName>
        <ecNumber evidence="4">5.4.99.12</ecNumber>
    </recommendedName>
    <alternativeName>
        <fullName evidence="4">tRNA pseudouridine(38-40) synthase</fullName>
    </alternativeName>
    <alternativeName>
        <fullName evidence="4">tRNA pseudouridylate synthase I</fullName>
    </alternativeName>
    <alternativeName>
        <fullName evidence="4">tRNA-uridine isomerase I</fullName>
    </alternativeName>
</protein>
<evidence type="ECO:0000256" key="5">
    <source>
        <dbReference type="PIRSR" id="PIRSR001430-1"/>
    </source>
</evidence>
<dbReference type="SUPFAM" id="SSF55120">
    <property type="entry name" value="Pseudouridine synthase"/>
    <property type="match status" value="1"/>
</dbReference>
<dbReference type="NCBIfam" id="TIGR00071">
    <property type="entry name" value="hisT_truA"/>
    <property type="match status" value="1"/>
</dbReference>
<evidence type="ECO:0000259" key="8">
    <source>
        <dbReference type="Pfam" id="PF01416"/>
    </source>
</evidence>
<evidence type="ECO:0000256" key="6">
    <source>
        <dbReference type="PIRSR" id="PIRSR001430-2"/>
    </source>
</evidence>
<dbReference type="FunFam" id="3.30.70.580:FF:000001">
    <property type="entry name" value="tRNA pseudouridine synthase A"/>
    <property type="match status" value="1"/>
</dbReference>
<dbReference type="HAMAP" id="MF_00171">
    <property type="entry name" value="TruA"/>
    <property type="match status" value="1"/>
</dbReference>
<proteinExistence type="inferred from homology"/>
<dbReference type="CDD" id="cd02570">
    <property type="entry name" value="PseudoU_synth_EcTruA"/>
    <property type="match status" value="1"/>
</dbReference>
<organism evidence="9 10">
    <name type="scientific">Clostridium sporogenes</name>
    <dbReference type="NCBI Taxonomy" id="1509"/>
    <lineage>
        <taxon>Bacteria</taxon>
        <taxon>Bacillati</taxon>
        <taxon>Bacillota</taxon>
        <taxon>Clostridia</taxon>
        <taxon>Eubacteriales</taxon>
        <taxon>Clostridiaceae</taxon>
        <taxon>Clostridium</taxon>
    </lineage>
</organism>
<dbReference type="AlphaFoldDB" id="A0A7U4LPH0"/>
<dbReference type="PIRSF" id="PIRSF001430">
    <property type="entry name" value="tRNA_psdUrid_synth"/>
    <property type="match status" value="1"/>
</dbReference>
<dbReference type="InterPro" id="IPR020097">
    <property type="entry name" value="PsdUridine_synth_TruA_a/b_dom"/>
</dbReference>
<evidence type="ECO:0000256" key="1">
    <source>
        <dbReference type="ARBA" id="ARBA00009375"/>
    </source>
</evidence>
<accession>A0A7U4LPH0</accession>
<dbReference type="Gene3D" id="3.30.70.660">
    <property type="entry name" value="Pseudouridine synthase I, catalytic domain, C-terminal subdomain"/>
    <property type="match status" value="1"/>
</dbReference>
<dbReference type="KEGG" id="cld:CLSPO_c36090"/>